<dbReference type="InterPro" id="IPR029058">
    <property type="entry name" value="AB_hydrolase_fold"/>
</dbReference>
<dbReference type="InterPro" id="IPR007751">
    <property type="entry name" value="DUF676_lipase-like"/>
</dbReference>
<organism evidence="4 5">
    <name type="scientific">Toxocara canis</name>
    <name type="common">Canine roundworm</name>
    <dbReference type="NCBI Taxonomy" id="6265"/>
    <lineage>
        <taxon>Eukaryota</taxon>
        <taxon>Metazoa</taxon>
        <taxon>Ecdysozoa</taxon>
        <taxon>Nematoda</taxon>
        <taxon>Chromadorea</taxon>
        <taxon>Rhabditida</taxon>
        <taxon>Spirurina</taxon>
        <taxon>Ascaridomorpha</taxon>
        <taxon>Ascaridoidea</taxon>
        <taxon>Toxocaridae</taxon>
        <taxon>Toxocara</taxon>
    </lineage>
</organism>
<keyword evidence="4" id="KW-1185">Reference proteome</keyword>
<evidence type="ECO:0000313" key="3">
    <source>
        <dbReference type="EMBL" id="VDM37776.1"/>
    </source>
</evidence>
<dbReference type="Pfam" id="PF12394">
    <property type="entry name" value="DUF3657"/>
    <property type="match status" value="1"/>
</dbReference>
<dbReference type="WBParaSite" id="TCNE_0000645501-mRNA-1">
    <property type="protein sequence ID" value="TCNE_0000645501-mRNA-1"/>
    <property type="gene ID" value="TCNE_0000645501"/>
</dbReference>
<comment type="similarity">
    <text evidence="1">Belongs to the FAM135 family.</text>
</comment>
<dbReference type="InterPro" id="IPR022122">
    <property type="entry name" value="DUF3657"/>
</dbReference>
<name>A0A183UD85_TOXCA</name>
<dbReference type="Gene3D" id="3.40.50.1820">
    <property type="entry name" value="alpha/beta hydrolase"/>
    <property type="match status" value="1"/>
</dbReference>
<proteinExistence type="inferred from homology"/>
<evidence type="ECO:0000313" key="5">
    <source>
        <dbReference type="WBParaSite" id="TCNE_0000645501-mRNA-1"/>
    </source>
</evidence>
<dbReference type="EMBL" id="UYWY01019497">
    <property type="protein sequence ID" value="VDM37776.1"/>
    <property type="molecule type" value="Genomic_DNA"/>
</dbReference>
<dbReference type="Proteomes" id="UP000050794">
    <property type="component" value="Unassembled WGS sequence"/>
</dbReference>
<dbReference type="Pfam" id="PF05057">
    <property type="entry name" value="DUF676"/>
    <property type="match status" value="1"/>
</dbReference>
<gene>
    <name evidence="3" type="ORF">TCNE_LOCUS6455</name>
</gene>
<dbReference type="AlphaFoldDB" id="A0A183UD85"/>
<dbReference type="InterPro" id="IPR044294">
    <property type="entry name" value="Lipase-like"/>
</dbReference>
<evidence type="ECO:0000313" key="4">
    <source>
        <dbReference type="Proteomes" id="UP000050794"/>
    </source>
</evidence>
<dbReference type="PANTHER" id="PTHR12482:SF5">
    <property type="entry name" value="DUF676 DOMAIN-CONTAINING PROTEIN"/>
    <property type="match status" value="1"/>
</dbReference>
<dbReference type="SUPFAM" id="SSF53474">
    <property type="entry name" value="alpha/beta-Hydrolases"/>
    <property type="match status" value="1"/>
</dbReference>
<protein>
    <submittedName>
        <fullName evidence="5">DUF676 domain-containing protein</fullName>
    </submittedName>
</protein>
<reference evidence="5" key="1">
    <citation type="submission" date="2016-06" db="UniProtKB">
        <authorList>
            <consortium name="WormBaseParasite"/>
        </authorList>
    </citation>
    <scope>IDENTIFICATION</scope>
</reference>
<dbReference type="PANTHER" id="PTHR12482">
    <property type="entry name" value="LIPASE ROG1-RELATED-RELATED"/>
    <property type="match status" value="1"/>
</dbReference>
<evidence type="ECO:0000256" key="1">
    <source>
        <dbReference type="ARBA" id="ARBA00007949"/>
    </source>
</evidence>
<reference evidence="3 4" key="2">
    <citation type="submission" date="2018-11" db="EMBL/GenBank/DDBJ databases">
        <authorList>
            <consortium name="Pathogen Informatics"/>
        </authorList>
    </citation>
    <scope>NUCLEOTIDE SEQUENCE [LARGE SCALE GENOMIC DNA]</scope>
</reference>
<sequence>MMQYFKDALKMRVELNPVFTIAVHLDQLHNIDLIQRGYYQVRFKLKPSIPCTTEIHYERASCPNVVYPPCVFEESAVSKTVELVFADESMTVDDCFRCKLEVARRVDYVRDVTVQMIIELLFLERERPPRMESFNVISRRAVDVMLSLNQSLHVHRPIFFEYMAFSALTITVHASLTSVQSTRKRLSPESIIGSRLREYYRCMCRAAFSTIHSLQVFICRHCEFLSSPINIQVVDVESEIERYMAAVEQSDDIWAKLEEVAQSFSSKLTQLFDQMLQMFSRSQRLALALHAEFDALRMKRLGEAFICIEDTVNSLITSTSAPQHTISQIADLLKKTPYFSRIPKSRFHVDGNDLSAANMTVIVERRYLPAGATRRISVECAETPNNMEAGDSSKRSVSMRLHPLFTGLCLPLNCATLEDPYEVIASQNSTTDLLSVPPHRWDVKKCVKSPQGSLKGCRRMTDPGKSLSIVAEDAAPFLRFVTLSRQRSKSISDVVELVIPPSVAQRCTPNESPSSDRWESENKSVCMPLDQRLIEFVHRKESFKQKLNSSGLHAYLYSDLAYFPGRLPYFSVQERSLAHNDSHLIVFVHGLEGGSEDLAPYRNYLRLLLPRSNLKFLLSESNQLETWADFNQLADNLLNEILAYLESFIAHSMGGVIVRCMIAKQRASSILPLLHTLLTLNAPHCGLLYNQRAANWGVALVQWWKQSRSLQQLTFRDAVAFRDTFLYKLSKNKTFAKFRYVLLVGSYHDLYVPHHSALIETCKAARKDPSLQGSIYEEMVNNMHESVASSSRHTTLVKYTVIPSMANVPRTHQVIGKAAHVAVVDDDLFIEKLLAVSAANYFK</sequence>
<evidence type="ECO:0000259" key="2">
    <source>
        <dbReference type="Pfam" id="PF05057"/>
    </source>
</evidence>
<feature type="domain" description="DUF676" evidence="2">
    <location>
        <begin position="580"/>
        <end position="762"/>
    </location>
</feature>
<accession>A0A183UD85</accession>